<evidence type="ECO:0000256" key="2">
    <source>
        <dbReference type="ARBA" id="ARBA00008335"/>
    </source>
</evidence>
<dbReference type="InterPro" id="IPR011701">
    <property type="entry name" value="MFS"/>
</dbReference>
<dbReference type="PANTHER" id="PTHR43271">
    <property type="entry name" value="BLL2771 PROTEIN"/>
    <property type="match status" value="1"/>
</dbReference>
<dbReference type="EMBL" id="JBHTCQ010000001">
    <property type="protein sequence ID" value="MFC7403957.1"/>
    <property type="molecule type" value="Genomic_DNA"/>
</dbReference>
<feature type="transmembrane region" description="Helical" evidence="8">
    <location>
        <begin position="308"/>
        <end position="327"/>
    </location>
</feature>
<proteinExistence type="inferred from homology"/>
<dbReference type="Pfam" id="PF07690">
    <property type="entry name" value="MFS_1"/>
    <property type="match status" value="1"/>
</dbReference>
<feature type="transmembrane region" description="Helical" evidence="8">
    <location>
        <begin position="348"/>
        <end position="368"/>
    </location>
</feature>
<feature type="transmembrane region" description="Helical" evidence="8">
    <location>
        <begin position="285"/>
        <end position="302"/>
    </location>
</feature>
<organism evidence="10 11">
    <name type="scientific">Georgenia alba</name>
    <dbReference type="NCBI Taxonomy" id="2233858"/>
    <lineage>
        <taxon>Bacteria</taxon>
        <taxon>Bacillati</taxon>
        <taxon>Actinomycetota</taxon>
        <taxon>Actinomycetes</taxon>
        <taxon>Micrococcales</taxon>
        <taxon>Bogoriellaceae</taxon>
        <taxon>Georgenia</taxon>
    </lineage>
</organism>
<evidence type="ECO:0000259" key="9">
    <source>
        <dbReference type="PROSITE" id="PS50850"/>
    </source>
</evidence>
<dbReference type="InterPro" id="IPR020846">
    <property type="entry name" value="MFS_dom"/>
</dbReference>
<comment type="similarity">
    <text evidence="2">Belongs to the major facilitator superfamily.</text>
</comment>
<dbReference type="SUPFAM" id="SSF103473">
    <property type="entry name" value="MFS general substrate transporter"/>
    <property type="match status" value="1"/>
</dbReference>
<accession>A0ABW2Q7L4</accession>
<feature type="transmembrane region" description="Helical" evidence="8">
    <location>
        <begin position="82"/>
        <end position="100"/>
    </location>
</feature>
<evidence type="ECO:0000256" key="3">
    <source>
        <dbReference type="ARBA" id="ARBA00022448"/>
    </source>
</evidence>
<feature type="transmembrane region" description="Helical" evidence="8">
    <location>
        <begin position="44"/>
        <end position="70"/>
    </location>
</feature>
<dbReference type="CDD" id="cd17324">
    <property type="entry name" value="MFS_NepI_like"/>
    <property type="match status" value="1"/>
</dbReference>
<evidence type="ECO:0000256" key="1">
    <source>
        <dbReference type="ARBA" id="ARBA00004651"/>
    </source>
</evidence>
<dbReference type="PROSITE" id="PS50850">
    <property type="entry name" value="MFS"/>
    <property type="match status" value="1"/>
</dbReference>
<keyword evidence="3" id="KW-0813">Transport</keyword>
<evidence type="ECO:0000313" key="11">
    <source>
        <dbReference type="Proteomes" id="UP001596455"/>
    </source>
</evidence>
<feature type="transmembrane region" description="Helical" evidence="8">
    <location>
        <begin position="250"/>
        <end position="273"/>
    </location>
</feature>
<dbReference type="Proteomes" id="UP001596455">
    <property type="component" value="Unassembled WGS sequence"/>
</dbReference>
<evidence type="ECO:0000256" key="8">
    <source>
        <dbReference type="SAM" id="Phobius"/>
    </source>
</evidence>
<evidence type="ECO:0000313" key="10">
    <source>
        <dbReference type="EMBL" id="MFC7403957.1"/>
    </source>
</evidence>
<keyword evidence="6 8" id="KW-1133">Transmembrane helix</keyword>
<feature type="transmembrane region" description="Helical" evidence="8">
    <location>
        <begin position="106"/>
        <end position="128"/>
    </location>
</feature>
<evidence type="ECO:0000256" key="4">
    <source>
        <dbReference type="ARBA" id="ARBA00022475"/>
    </source>
</evidence>
<comment type="subcellular location">
    <subcellularLocation>
        <location evidence="1">Cell membrane</location>
        <topology evidence="1">Multi-pass membrane protein</topology>
    </subcellularLocation>
</comment>
<dbReference type="PANTHER" id="PTHR43271:SF1">
    <property type="entry name" value="INNER MEMBRANE TRANSPORT PROTEIN YNFM"/>
    <property type="match status" value="1"/>
</dbReference>
<dbReference type="Gene3D" id="1.20.1250.20">
    <property type="entry name" value="MFS general substrate transporter like domains"/>
    <property type="match status" value="1"/>
</dbReference>
<protein>
    <submittedName>
        <fullName evidence="10">MFS transporter</fullName>
    </submittedName>
</protein>
<feature type="transmembrane region" description="Helical" evidence="8">
    <location>
        <begin position="219"/>
        <end position="238"/>
    </location>
</feature>
<dbReference type="RefSeq" id="WP_382390898.1">
    <property type="nucleotide sequence ID" value="NZ_JBHTCQ010000001.1"/>
</dbReference>
<evidence type="ECO:0000256" key="7">
    <source>
        <dbReference type="ARBA" id="ARBA00023136"/>
    </source>
</evidence>
<reference evidence="11" key="1">
    <citation type="journal article" date="2019" name="Int. J. Syst. Evol. Microbiol.">
        <title>The Global Catalogue of Microorganisms (GCM) 10K type strain sequencing project: providing services to taxonomists for standard genome sequencing and annotation.</title>
        <authorList>
            <consortium name="The Broad Institute Genomics Platform"/>
            <consortium name="The Broad Institute Genome Sequencing Center for Infectious Disease"/>
            <person name="Wu L."/>
            <person name="Ma J."/>
        </authorList>
    </citation>
    <scope>NUCLEOTIDE SEQUENCE [LARGE SCALE GENOMIC DNA]</scope>
    <source>
        <strain evidence="11">JCM 1490</strain>
    </source>
</reference>
<evidence type="ECO:0000256" key="5">
    <source>
        <dbReference type="ARBA" id="ARBA00022692"/>
    </source>
</evidence>
<keyword evidence="7 8" id="KW-0472">Membrane</keyword>
<feature type="domain" description="Major facilitator superfamily (MFS) profile" evidence="9">
    <location>
        <begin position="12"/>
        <end position="405"/>
    </location>
</feature>
<keyword evidence="4" id="KW-1003">Cell membrane</keyword>
<dbReference type="InterPro" id="IPR036259">
    <property type="entry name" value="MFS_trans_sf"/>
</dbReference>
<feature type="transmembrane region" description="Helical" evidence="8">
    <location>
        <begin position="140"/>
        <end position="158"/>
    </location>
</feature>
<feature type="transmembrane region" description="Helical" evidence="8">
    <location>
        <begin position="374"/>
        <end position="394"/>
    </location>
</feature>
<name>A0ABW2Q7L4_9MICO</name>
<comment type="caution">
    <text evidence="10">The sequence shown here is derived from an EMBL/GenBank/DDBJ whole genome shotgun (WGS) entry which is preliminary data.</text>
</comment>
<sequence length="405" mass="40652">MTADGYRERSSGYYRVTGALFLAGVATFALLYSAQSVYPALQQAFGIAAGQATLALSATMAGLGLALLVVGPVSEFVGRTPLIHLSLLVSAVLAAASAVAPTWPIFLGLRLVEGVTLAGFPAVATAYLREELHPTTQARAAGLYIGGTALGGMVGRLLSGAVADAAGWRWALGVAALVALVCAVAVRLVLPPSRGFVPTRGIGWATLLTMTRRALTDRALLMLYGIGLCGAGAFVAVFNGLAFRLTSPPFGLGLGAASLVFLVYPLGTLGSTVAGRLADQRGRRAVAPLGFLVTVVGLLVTLPGSLPVVVAGAALLTGGFFALHGTASGWVPARAHAGGVSTSQAASLYLVAFYAGAAVLGGAGGLAWSAAGWAGVAGFAGALLVLTGCCVLGLRRIPPLVADGR</sequence>
<gene>
    <name evidence="10" type="ORF">ACFQQL_02460</name>
</gene>
<feature type="transmembrane region" description="Helical" evidence="8">
    <location>
        <begin position="170"/>
        <end position="190"/>
    </location>
</feature>
<keyword evidence="11" id="KW-1185">Reference proteome</keyword>
<evidence type="ECO:0000256" key="6">
    <source>
        <dbReference type="ARBA" id="ARBA00022989"/>
    </source>
</evidence>
<feature type="transmembrane region" description="Helical" evidence="8">
    <location>
        <begin position="12"/>
        <end position="32"/>
    </location>
</feature>
<keyword evidence="5 8" id="KW-0812">Transmembrane</keyword>